<feature type="transmembrane region" description="Helical" evidence="15">
    <location>
        <begin position="68"/>
        <end position="92"/>
    </location>
</feature>
<dbReference type="SUPFAM" id="SSF63380">
    <property type="entry name" value="Riboflavin synthase domain-like"/>
    <property type="match status" value="1"/>
</dbReference>
<comment type="subcellular location">
    <subcellularLocation>
        <location evidence="2">Mitochondrion outer membrane</location>
    </subcellularLocation>
</comment>
<dbReference type="Gene3D" id="3.40.50.80">
    <property type="entry name" value="Nucleotide-binding domain of ferredoxin-NADP reductase (FNR) module"/>
    <property type="match status" value="1"/>
</dbReference>
<evidence type="ECO:0000256" key="10">
    <source>
        <dbReference type="ARBA" id="ARBA00023002"/>
    </source>
</evidence>
<evidence type="ECO:0000256" key="9">
    <source>
        <dbReference type="ARBA" id="ARBA00022989"/>
    </source>
</evidence>
<evidence type="ECO:0000256" key="2">
    <source>
        <dbReference type="ARBA" id="ARBA00004294"/>
    </source>
</evidence>
<dbReference type="PRINTS" id="PR00406">
    <property type="entry name" value="CYTB5RDTASE"/>
</dbReference>
<evidence type="ECO:0000256" key="14">
    <source>
        <dbReference type="PIRSR" id="PIRSR601834-1"/>
    </source>
</evidence>
<name>A0A218WID1_PUNGR</name>
<dbReference type="GO" id="GO:0005741">
    <property type="term" value="C:mitochondrial outer membrane"/>
    <property type="evidence" value="ECO:0007669"/>
    <property type="project" value="UniProtKB-SubCell"/>
</dbReference>
<reference evidence="18" key="1">
    <citation type="journal article" date="2017" name="Plant J.">
        <title>The pomegranate (Punica granatum L.) genome and the genomics of punicalagin biosynthesis.</title>
        <authorList>
            <person name="Qin G."/>
            <person name="Xu C."/>
            <person name="Ming R."/>
            <person name="Tang H."/>
            <person name="Guyot R."/>
            <person name="Kramer E.M."/>
            <person name="Hu Y."/>
            <person name="Yi X."/>
            <person name="Qi Y."/>
            <person name="Xu X."/>
            <person name="Gao Z."/>
            <person name="Pan H."/>
            <person name="Jian J."/>
            <person name="Tian Y."/>
            <person name="Yue Z."/>
            <person name="Xu Y."/>
        </authorList>
    </citation>
    <scope>NUCLEOTIDE SEQUENCE [LARGE SCALE GENOMIC DNA]</scope>
    <source>
        <strain evidence="18">cv. Dabenzi</strain>
    </source>
</reference>
<evidence type="ECO:0000259" key="16">
    <source>
        <dbReference type="PROSITE" id="PS51384"/>
    </source>
</evidence>
<feature type="binding site" evidence="14">
    <location>
        <position position="181"/>
    </location>
    <ligand>
        <name>FAD</name>
        <dbReference type="ChEBI" id="CHEBI:57692"/>
    </ligand>
</feature>
<feature type="binding site" evidence="14">
    <location>
        <position position="174"/>
    </location>
    <ligand>
        <name>FAD</name>
        <dbReference type="ChEBI" id="CHEBI:57692"/>
    </ligand>
</feature>
<dbReference type="Proteomes" id="UP000197138">
    <property type="component" value="Unassembled WGS sequence"/>
</dbReference>
<evidence type="ECO:0000256" key="7">
    <source>
        <dbReference type="ARBA" id="ARBA00022787"/>
    </source>
</evidence>
<comment type="cofactor">
    <cofactor evidence="1 14">
        <name>FAD</name>
        <dbReference type="ChEBI" id="CHEBI:57692"/>
    </cofactor>
</comment>
<dbReference type="AlphaFoldDB" id="A0A218WID1"/>
<dbReference type="FunFam" id="3.40.50.80:FF:000019">
    <property type="entry name" value="NADH-cytochrome b5 reductase"/>
    <property type="match status" value="1"/>
</dbReference>
<evidence type="ECO:0000256" key="8">
    <source>
        <dbReference type="ARBA" id="ARBA00022827"/>
    </source>
</evidence>
<dbReference type="GO" id="GO:0022900">
    <property type="term" value="P:electron transport chain"/>
    <property type="evidence" value="ECO:0007669"/>
    <property type="project" value="TreeGrafter"/>
</dbReference>
<keyword evidence="8 14" id="KW-0274">FAD</keyword>
<dbReference type="InterPro" id="IPR039261">
    <property type="entry name" value="FNR_nucleotide-bd"/>
</dbReference>
<feature type="binding site" evidence="14">
    <location>
        <position position="155"/>
    </location>
    <ligand>
        <name>FAD</name>
        <dbReference type="ChEBI" id="CHEBI:57692"/>
    </ligand>
</feature>
<dbReference type="SUPFAM" id="SSF52343">
    <property type="entry name" value="Ferredoxin reductase-like, C-terminal NADP-linked domain"/>
    <property type="match status" value="1"/>
</dbReference>
<dbReference type="InterPro" id="IPR001834">
    <property type="entry name" value="CBR-like"/>
</dbReference>
<proteinExistence type="inferred from homology"/>
<dbReference type="Gene3D" id="2.40.30.10">
    <property type="entry name" value="Translation factors"/>
    <property type="match status" value="1"/>
</dbReference>
<keyword evidence="5 14" id="KW-0285">Flavoprotein</keyword>
<evidence type="ECO:0000256" key="11">
    <source>
        <dbReference type="ARBA" id="ARBA00023027"/>
    </source>
</evidence>
<protein>
    <recommendedName>
        <fullName evidence="4">cytochrome-b5 reductase</fullName>
        <ecNumber evidence="4">1.6.2.2</ecNumber>
    </recommendedName>
</protein>
<keyword evidence="9 15" id="KW-1133">Transmembrane helix</keyword>
<evidence type="ECO:0000256" key="3">
    <source>
        <dbReference type="ARBA" id="ARBA00006105"/>
    </source>
</evidence>
<dbReference type="GO" id="GO:0090524">
    <property type="term" value="F:cytochrome-b5 reductase activity, acting on NADH"/>
    <property type="evidence" value="ECO:0007669"/>
    <property type="project" value="UniProtKB-EC"/>
</dbReference>
<dbReference type="InterPro" id="IPR001433">
    <property type="entry name" value="OxRdtase_FAD/NAD-bd"/>
</dbReference>
<evidence type="ECO:0000256" key="4">
    <source>
        <dbReference type="ARBA" id="ARBA00012011"/>
    </source>
</evidence>
<organism evidence="17 18">
    <name type="scientific">Punica granatum</name>
    <name type="common">Pomegranate</name>
    <dbReference type="NCBI Taxonomy" id="22663"/>
    <lineage>
        <taxon>Eukaryota</taxon>
        <taxon>Viridiplantae</taxon>
        <taxon>Streptophyta</taxon>
        <taxon>Embryophyta</taxon>
        <taxon>Tracheophyta</taxon>
        <taxon>Spermatophyta</taxon>
        <taxon>Magnoliopsida</taxon>
        <taxon>eudicotyledons</taxon>
        <taxon>Gunneridae</taxon>
        <taxon>Pentapetalae</taxon>
        <taxon>rosids</taxon>
        <taxon>malvids</taxon>
        <taxon>Myrtales</taxon>
        <taxon>Lythraceae</taxon>
        <taxon>Punica</taxon>
    </lineage>
</organism>
<dbReference type="PANTHER" id="PTHR19370:SF200">
    <property type="entry name" value="NADH-CYTOCHROME B5 REDUCTASE"/>
    <property type="match status" value="1"/>
</dbReference>
<comment type="caution">
    <text evidence="17">The sequence shown here is derived from an EMBL/GenBank/DDBJ whole genome shotgun (WGS) entry which is preliminary data.</text>
</comment>
<evidence type="ECO:0000256" key="15">
    <source>
        <dbReference type="SAM" id="Phobius"/>
    </source>
</evidence>
<sequence>MLLPMAKLSLDEEGYHCKQRIWCIAINAADGVMWFPSSKPLCIMLELWLSTTSLGFTELPYLQVPFAYAPQVGVGVALLVVGTSVACFFYLIRKRKGCLDPKKFKEFKLIKKTQLSSNTAKFRFALPTPTSVLGLPVGEHVVCRGKDEQGKEIIRPYTPITLDSDLGYFELVVKMYPKGRMSHHFRHMRIGDYLPIRGPVGRFRYSPGQARAFGMLAGGSGITPMFQLIRAILENPKDKTNIHLIYANTTYEDILLKEEMDDFAMKFPDSFKVYYVLSKPPEGWNGGVGHIMKEMIQSHCPPPAFDIQILRCGPPVMNKAMAVHLNALGYTSQMQFEF</sequence>
<dbReference type="CDD" id="cd06183">
    <property type="entry name" value="cyt_b5_reduct_like"/>
    <property type="match status" value="1"/>
</dbReference>
<evidence type="ECO:0000256" key="1">
    <source>
        <dbReference type="ARBA" id="ARBA00001974"/>
    </source>
</evidence>
<dbReference type="Pfam" id="PF00175">
    <property type="entry name" value="NAD_binding_1"/>
    <property type="match status" value="1"/>
</dbReference>
<feature type="binding site" evidence="14">
    <location>
        <position position="223"/>
    </location>
    <ligand>
        <name>FAD</name>
        <dbReference type="ChEBI" id="CHEBI:57692"/>
    </ligand>
</feature>
<evidence type="ECO:0000313" key="17">
    <source>
        <dbReference type="EMBL" id="OWM72594.1"/>
    </source>
</evidence>
<evidence type="ECO:0000256" key="5">
    <source>
        <dbReference type="ARBA" id="ARBA00022630"/>
    </source>
</evidence>
<evidence type="ECO:0000256" key="6">
    <source>
        <dbReference type="ARBA" id="ARBA00022692"/>
    </source>
</evidence>
<feature type="domain" description="FAD-binding FR-type" evidence="16">
    <location>
        <begin position="102"/>
        <end position="206"/>
    </location>
</feature>
<evidence type="ECO:0000256" key="13">
    <source>
        <dbReference type="ARBA" id="ARBA00023136"/>
    </source>
</evidence>
<keyword evidence="11" id="KW-0520">NAD</keyword>
<dbReference type="InterPro" id="IPR017927">
    <property type="entry name" value="FAD-bd_FR_type"/>
</dbReference>
<gene>
    <name evidence="17" type="ORF">CDL15_Pgr013062</name>
</gene>
<dbReference type="InterPro" id="IPR017938">
    <property type="entry name" value="Riboflavin_synthase-like_b-brl"/>
</dbReference>
<keyword evidence="13 15" id="KW-0472">Membrane</keyword>
<accession>A0A218WID1</accession>
<dbReference type="PROSITE" id="PS51384">
    <property type="entry name" value="FAD_FR"/>
    <property type="match status" value="1"/>
</dbReference>
<dbReference type="Pfam" id="PF00970">
    <property type="entry name" value="FAD_binding_6"/>
    <property type="match status" value="1"/>
</dbReference>
<comment type="similarity">
    <text evidence="3">Belongs to the flavoprotein pyridine nucleotide cytochrome reductase family.</text>
</comment>
<evidence type="ECO:0000256" key="12">
    <source>
        <dbReference type="ARBA" id="ARBA00023128"/>
    </source>
</evidence>
<feature type="binding site" evidence="14">
    <location>
        <position position="156"/>
    </location>
    <ligand>
        <name>FAD</name>
        <dbReference type="ChEBI" id="CHEBI:57692"/>
    </ligand>
</feature>
<evidence type="ECO:0000313" key="18">
    <source>
        <dbReference type="Proteomes" id="UP000197138"/>
    </source>
</evidence>
<dbReference type="InterPro" id="IPR008333">
    <property type="entry name" value="Cbr1-like_FAD-bd_dom"/>
</dbReference>
<keyword evidence="12" id="KW-0496">Mitochondrion</keyword>
<dbReference type="EC" id="1.6.2.2" evidence="4"/>
<dbReference type="FunFam" id="2.40.30.10:FF:000032">
    <property type="entry name" value="NADH-cytochrome b5 reductase"/>
    <property type="match status" value="1"/>
</dbReference>
<feature type="binding site" evidence="14">
    <location>
        <position position="157"/>
    </location>
    <ligand>
        <name>FAD</name>
        <dbReference type="ChEBI" id="CHEBI:57692"/>
    </ligand>
</feature>
<feature type="binding site" evidence="14">
    <location>
        <position position="172"/>
    </location>
    <ligand>
        <name>FAD</name>
        <dbReference type="ChEBI" id="CHEBI:57692"/>
    </ligand>
</feature>
<keyword evidence="6 15" id="KW-0812">Transmembrane</keyword>
<keyword evidence="10" id="KW-0560">Oxidoreductase</keyword>
<dbReference type="EMBL" id="MTKT01004273">
    <property type="protein sequence ID" value="OWM72594.1"/>
    <property type="molecule type" value="Genomic_DNA"/>
</dbReference>
<feature type="binding site" evidence="14">
    <location>
        <position position="182"/>
    </location>
    <ligand>
        <name>FAD</name>
        <dbReference type="ChEBI" id="CHEBI:57692"/>
    </ligand>
</feature>
<keyword evidence="7" id="KW-1000">Mitochondrion outer membrane</keyword>
<dbReference type="PANTHER" id="PTHR19370">
    <property type="entry name" value="NADH-CYTOCHROME B5 REDUCTASE"/>
    <property type="match status" value="1"/>
</dbReference>